<organism evidence="2 3">
    <name type="scientific">Pseudonocardia lutea</name>
    <dbReference type="NCBI Taxonomy" id="2172015"/>
    <lineage>
        <taxon>Bacteria</taxon>
        <taxon>Bacillati</taxon>
        <taxon>Actinomycetota</taxon>
        <taxon>Actinomycetes</taxon>
        <taxon>Pseudonocardiales</taxon>
        <taxon>Pseudonocardiaceae</taxon>
        <taxon>Pseudonocardia</taxon>
    </lineage>
</organism>
<comment type="caution">
    <text evidence="2">The sequence shown here is derived from an EMBL/GenBank/DDBJ whole genome shotgun (WGS) entry which is preliminary data.</text>
</comment>
<feature type="region of interest" description="Disordered" evidence="1">
    <location>
        <begin position="233"/>
        <end position="265"/>
    </location>
</feature>
<dbReference type="Proteomes" id="UP001596119">
    <property type="component" value="Unassembled WGS sequence"/>
</dbReference>
<evidence type="ECO:0000313" key="2">
    <source>
        <dbReference type="EMBL" id="MFC5948615.1"/>
    </source>
</evidence>
<name>A0ABW1I694_9PSEU</name>
<evidence type="ECO:0000313" key="3">
    <source>
        <dbReference type="Proteomes" id="UP001596119"/>
    </source>
</evidence>
<accession>A0ABW1I694</accession>
<gene>
    <name evidence="2" type="ORF">ACFQH9_10060</name>
</gene>
<sequence>MTGFRPPSVAGVSGGVGTTTLALALHGRDGGTGAGADADIVVCRSSAESLDRALRIADLFDPTAVPAVLAVTLDGAERRHPERLDELGPGWSAVVPLPHVGRWRGIVDPYREAAGLLGTPRERLPRALRPYLDAVARLARAVADSGRLGRPAPAGRPVPAPLGHAPLPPLSPLPSQPVVTRARPAPIAPHREQRRVDVPAFTSYRSFVPVGADGPLASVPRPAQVVPQRPVDVDRAPAPSGTITAAPPEPAPPVPTESLHPDLRPVRGIRILEVGPVAATNPERRE</sequence>
<proteinExistence type="predicted"/>
<keyword evidence="3" id="KW-1185">Reference proteome</keyword>
<dbReference type="EMBL" id="JBHSQK010000019">
    <property type="protein sequence ID" value="MFC5948615.1"/>
    <property type="molecule type" value="Genomic_DNA"/>
</dbReference>
<feature type="region of interest" description="Disordered" evidence="1">
    <location>
        <begin position="147"/>
        <end position="174"/>
    </location>
</feature>
<reference evidence="3" key="1">
    <citation type="journal article" date="2019" name="Int. J. Syst. Evol. Microbiol.">
        <title>The Global Catalogue of Microorganisms (GCM) 10K type strain sequencing project: providing services to taxonomists for standard genome sequencing and annotation.</title>
        <authorList>
            <consortium name="The Broad Institute Genomics Platform"/>
            <consortium name="The Broad Institute Genome Sequencing Center for Infectious Disease"/>
            <person name="Wu L."/>
            <person name="Ma J."/>
        </authorList>
    </citation>
    <scope>NUCLEOTIDE SEQUENCE [LARGE SCALE GENOMIC DNA]</scope>
    <source>
        <strain evidence="3">CGMCC 4.7397</strain>
    </source>
</reference>
<evidence type="ECO:0000256" key="1">
    <source>
        <dbReference type="SAM" id="MobiDB-lite"/>
    </source>
</evidence>
<dbReference type="RefSeq" id="WP_379565675.1">
    <property type="nucleotide sequence ID" value="NZ_JBHSQK010000019.1"/>
</dbReference>
<protein>
    <submittedName>
        <fullName evidence="2">Uncharacterized protein</fullName>
    </submittedName>
</protein>
<feature type="compositionally biased region" description="Pro residues" evidence="1">
    <location>
        <begin position="154"/>
        <end position="174"/>
    </location>
</feature>